<protein>
    <submittedName>
        <fullName evidence="2">Serine hydrolase domain-containing protein</fullName>
        <ecNumber evidence="2">3.-.-.-</ecNumber>
    </submittedName>
</protein>
<dbReference type="PANTHER" id="PTHR46825:SF15">
    <property type="entry name" value="BETA-LACTAMASE-RELATED DOMAIN-CONTAINING PROTEIN"/>
    <property type="match status" value="1"/>
</dbReference>
<dbReference type="Proteomes" id="UP001597400">
    <property type="component" value="Unassembled WGS sequence"/>
</dbReference>
<gene>
    <name evidence="2" type="ORF">ACFSGX_04840</name>
</gene>
<organism evidence="2 3">
    <name type="scientific">Sphingomonas arantia</name>
    <dbReference type="NCBI Taxonomy" id="1460676"/>
    <lineage>
        <taxon>Bacteria</taxon>
        <taxon>Pseudomonadati</taxon>
        <taxon>Pseudomonadota</taxon>
        <taxon>Alphaproteobacteria</taxon>
        <taxon>Sphingomonadales</taxon>
        <taxon>Sphingomonadaceae</taxon>
        <taxon>Sphingomonas</taxon>
    </lineage>
</organism>
<dbReference type="EC" id="3.-.-.-" evidence="2"/>
<dbReference type="Gene3D" id="3.40.710.10">
    <property type="entry name" value="DD-peptidase/beta-lactamase superfamily"/>
    <property type="match status" value="1"/>
</dbReference>
<dbReference type="InterPro" id="IPR001466">
    <property type="entry name" value="Beta-lactam-related"/>
</dbReference>
<evidence type="ECO:0000313" key="3">
    <source>
        <dbReference type="Proteomes" id="UP001597400"/>
    </source>
</evidence>
<evidence type="ECO:0000313" key="2">
    <source>
        <dbReference type="EMBL" id="MFD1950095.1"/>
    </source>
</evidence>
<dbReference type="PANTHER" id="PTHR46825">
    <property type="entry name" value="D-ALANYL-D-ALANINE-CARBOXYPEPTIDASE/ENDOPEPTIDASE AMPH"/>
    <property type="match status" value="1"/>
</dbReference>
<dbReference type="EMBL" id="JBHUGS010000001">
    <property type="protein sequence ID" value="MFD1950095.1"/>
    <property type="molecule type" value="Genomic_DNA"/>
</dbReference>
<feature type="domain" description="Beta-lactamase-related" evidence="1">
    <location>
        <begin position="84"/>
        <end position="407"/>
    </location>
</feature>
<name>A0ABW4TW04_9SPHN</name>
<dbReference type="RefSeq" id="WP_380927879.1">
    <property type="nucleotide sequence ID" value="NZ_JBHUGS010000001.1"/>
</dbReference>
<reference evidence="3" key="1">
    <citation type="journal article" date="2019" name="Int. J. Syst. Evol. Microbiol.">
        <title>The Global Catalogue of Microorganisms (GCM) 10K type strain sequencing project: providing services to taxonomists for standard genome sequencing and annotation.</title>
        <authorList>
            <consortium name="The Broad Institute Genomics Platform"/>
            <consortium name="The Broad Institute Genome Sequencing Center for Infectious Disease"/>
            <person name="Wu L."/>
            <person name="Ma J."/>
        </authorList>
    </citation>
    <scope>NUCLEOTIDE SEQUENCE [LARGE SCALE GENOMIC DNA]</scope>
    <source>
        <strain evidence="3">CGMCC 1.12702</strain>
    </source>
</reference>
<sequence>MRFRRLTWPTSRPKGKPVGPSAALAGAALLIGVTAVAGWQGGSATEKPNAQPGAAAVLPASVADAGGRIADAASAHHRVDYAQLDRRIEGLMRTPGMSGLGVAVVEGSRVTFVKGYGRTEPGAAGDPVTSRTVFRWASLSKTVAATTMEKLAAEKKLSLASPVTRYRTSLRLPGGKERFATIEDVLSHRLGIVKNAYDDKLEEGMDPAYIRGLYAGLSSICSPGACFAYQNIAFDTVTEIVRAVTGRSYATTVQSMLFGPLGMVNASIGRAGLTGAASWARPTKGSRVLTVQEPYYRVPAAGGVNSSIGDLALWLKAQMGGSPRVLPQALLDNLHRARIKVPRGRQGTFDRAMTDGRYALGWRNHRLAGHLLVGHRGAVSGYRSLILFDPVEKVGIAMLWNSESPRPVGLPLELFDALYGLPATDYLELGK</sequence>
<dbReference type="GO" id="GO:0016787">
    <property type="term" value="F:hydrolase activity"/>
    <property type="evidence" value="ECO:0007669"/>
    <property type="project" value="UniProtKB-KW"/>
</dbReference>
<accession>A0ABW4TW04</accession>
<proteinExistence type="predicted"/>
<comment type="caution">
    <text evidence="2">The sequence shown here is derived from an EMBL/GenBank/DDBJ whole genome shotgun (WGS) entry which is preliminary data.</text>
</comment>
<dbReference type="Pfam" id="PF00144">
    <property type="entry name" value="Beta-lactamase"/>
    <property type="match status" value="1"/>
</dbReference>
<keyword evidence="3" id="KW-1185">Reference proteome</keyword>
<evidence type="ECO:0000259" key="1">
    <source>
        <dbReference type="Pfam" id="PF00144"/>
    </source>
</evidence>
<dbReference type="SUPFAM" id="SSF56601">
    <property type="entry name" value="beta-lactamase/transpeptidase-like"/>
    <property type="match status" value="1"/>
</dbReference>
<dbReference type="InterPro" id="IPR050491">
    <property type="entry name" value="AmpC-like"/>
</dbReference>
<dbReference type="InterPro" id="IPR012338">
    <property type="entry name" value="Beta-lactam/transpept-like"/>
</dbReference>
<keyword evidence="2" id="KW-0378">Hydrolase</keyword>